<proteinExistence type="predicted"/>
<evidence type="ECO:0008006" key="2">
    <source>
        <dbReference type="Google" id="ProtNLM"/>
    </source>
</evidence>
<name>X1G3K0_9ZZZZ</name>
<comment type="caution">
    <text evidence="1">The sequence shown here is derived from an EMBL/GenBank/DDBJ whole genome shotgun (WGS) entry which is preliminary data.</text>
</comment>
<evidence type="ECO:0000313" key="1">
    <source>
        <dbReference type="EMBL" id="GAH52456.1"/>
    </source>
</evidence>
<dbReference type="AlphaFoldDB" id="X1G3K0"/>
<dbReference type="EMBL" id="BARU01018097">
    <property type="protein sequence ID" value="GAH52456.1"/>
    <property type="molecule type" value="Genomic_DNA"/>
</dbReference>
<feature type="non-terminal residue" evidence="1">
    <location>
        <position position="89"/>
    </location>
</feature>
<reference evidence="1" key="1">
    <citation type="journal article" date="2014" name="Front. Microbiol.">
        <title>High frequency of phylogenetically diverse reductive dehalogenase-homologous genes in deep subseafloor sedimentary metagenomes.</title>
        <authorList>
            <person name="Kawai M."/>
            <person name="Futagami T."/>
            <person name="Toyoda A."/>
            <person name="Takaki Y."/>
            <person name="Nishi S."/>
            <person name="Hori S."/>
            <person name="Arai W."/>
            <person name="Tsubouchi T."/>
            <person name="Morono Y."/>
            <person name="Uchiyama I."/>
            <person name="Ito T."/>
            <person name="Fujiyama A."/>
            <person name="Inagaki F."/>
            <person name="Takami H."/>
        </authorList>
    </citation>
    <scope>NUCLEOTIDE SEQUENCE</scope>
    <source>
        <strain evidence="1">Expedition CK06-06</strain>
    </source>
</reference>
<sequence length="89" mass="10492">MIFIVTQWTPYNKTEEWFKTFQEVKDKIPSYIKKWQTFALPDENRGIKGYNIIMVEKGKADEALIEISKIIAPFWKIEGFAMKIEAVMS</sequence>
<organism evidence="1">
    <name type="scientific">marine sediment metagenome</name>
    <dbReference type="NCBI Taxonomy" id="412755"/>
    <lineage>
        <taxon>unclassified sequences</taxon>
        <taxon>metagenomes</taxon>
        <taxon>ecological metagenomes</taxon>
    </lineage>
</organism>
<accession>X1G3K0</accession>
<gene>
    <name evidence="1" type="ORF">S03H2_29948</name>
</gene>
<protein>
    <recommendedName>
        <fullName evidence="2">DUF3303 domain-containing protein</fullName>
    </recommendedName>
</protein>